<comment type="caution">
    <text evidence="2">The sequence shown here is derived from an EMBL/GenBank/DDBJ whole genome shotgun (WGS) entry which is preliminary data.</text>
</comment>
<dbReference type="Proteomes" id="UP000178534">
    <property type="component" value="Unassembled WGS sequence"/>
</dbReference>
<dbReference type="GO" id="GO:0016226">
    <property type="term" value="P:iron-sulfur cluster assembly"/>
    <property type="evidence" value="ECO:0007669"/>
    <property type="project" value="InterPro"/>
</dbReference>
<dbReference type="EMBL" id="MHLP01000031">
    <property type="protein sequence ID" value="OGZ11918.1"/>
    <property type="molecule type" value="Genomic_DNA"/>
</dbReference>
<dbReference type="GO" id="GO:0051536">
    <property type="term" value="F:iron-sulfur cluster binding"/>
    <property type="evidence" value="ECO:0007669"/>
    <property type="project" value="InterPro"/>
</dbReference>
<dbReference type="InterPro" id="IPR034904">
    <property type="entry name" value="FSCA_dom_sf"/>
</dbReference>
<reference evidence="2 3" key="1">
    <citation type="journal article" date="2016" name="Nat. Commun.">
        <title>Thousands of microbial genomes shed light on interconnected biogeochemical processes in an aquifer system.</title>
        <authorList>
            <person name="Anantharaman K."/>
            <person name="Brown C.T."/>
            <person name="Hug L.A."/>
            <person name="Sharon I."/>
            <person name="Castelle C.J."/>
            <person name="Probst A.J."/>
            <person name="Thomas B.C."/>
            <person name="Singh A."/>
            <person name="Wilkins M.J."/>
            <person name="Karaoz U."/>
            <person name="Brodie E.L."/>
            <person name="Williams K.H."/>
            <person name="Hubbard S.S."/>
            <person name="Banfield J.F."/>
        </authorList>
    </citation>
    <scope>NUCLEOTIDE SEQUENCE [LARGE SCALE GENOMIC DNA]</scope>
</reference>
<dbReference type="GO" id="GO:0005506">
    <property type="term" value="F:iron ion binding"/>
    <property type="evidence" value="ECO:0007669"/>
    <property type="project" value="InterPro"/>
</dbReference>
<protein>
    <recommendedName>
        <fullName evidence="1">NIF system FeS cluster assembly NifU C-terminal domain-containing protein</fullName>
    </recommendedName>
</protein>
<evidence type="ECO:0000313" key="2">
    <source>
        <dbReference type="EMBL" id="OGZ11918.1"/>
    </source>
</evidence>
<organism evidence="2 3">
    <name type="scientific">Candidatus Lloydbacteria bacterium RIFCSPLOWO2_01_FULL_50_20</name>
    <dbReference type="NCBI Taxonomy" id="1798665"/>
    <lineage>
        <taxon>Bacteria</taxon>
        <taxon>Candidatus Lloydiibacteriota</taxon>
    </lineage>
</organism>
<gene>
    <name evidence="2" type="ORF">A2942_01835</name>
</gene>
<dbReference type="Pfam" id="PF01106">
    <property type="entry name" value="NifU"/>
    <property type="match status" value="1"/>
</dbReference>
<sequence>MPHLSPEERVHVVIERVRPYIQSHGGDVRVAGIENGVVTLKIEGTCAHCPLANLTYNKVVRTLLGEEVPEITKIVLT</sequence>
<dbReference type="Gene3D" id="3.30.300.130">
    <property type="entry name" value="Fe-S cluster assembly (FSCA)"/>
    <property type="match status" value="1"/>
</dbReference>
<name>A0A1G2DGL0_9BACT</name>
<feature type="domain" description="NIF system FeS cluster assembly NifU C-terminal" evidence="1">
    <location>
        <begin position="12"/>
        <end position="74"/>
    </location>
</feature>
<evidence type="ECO:0000259" key="1">
    <source>
        <dbReference type="Pfam" id="PF01106"/>
    </source>
</evidence>
<proteinExistence type="predicted"/>
<dbReference type="AlphaFoldDB" id="A0A1G2DGL0"/>
<evidence type="ECO:0000313" key="3">
    <source>
        <dbReference type="Proteomes" id="UP000178534"/>
    </source>
</evidence>
<dbReference type="SUPFAM" id="SSF117916">
    <property type="entry name" value="Fe-S cluster assembly (FSCA) domain-like"/>
    <property type="match status" value="1"/>
</dbReference>
<accession>A0A1G2DGL0</accession>
<dbReference type="InterPro" id="IPR001075">
    <property type="entry name" value="NIF_FeS_clus_asmbl_NifU_C"/>
</dbReference>
<dbReference type="PANTHER" id="PTHR11178">
    <property type="entry name" value="IRON-SULFUR CLUSTER SCAFFOLD PROTEIN NFU-RELATED"/>
    <property type="match status" value="1"/>
</dbReference>
<dbReference type="STRING" id="1798665.A2942_01835"/>